<dbReference type="PROSITE" id="PS00973">
    <property type="entry name" value="USP_2"/>
    <property type="match status" value="1"/>
</dbReference>
<evidence type="ECO:0000256" key="5">
    <source>
        <dbReference type="ARBA" id="ARBA00022786"/>
    </source>
</evidence>
<dbReference type="PANTHER" id="PTHR24006">
    <property type="entry name" value="UBIQUITIN CARBOXYL-TERMINAL HYDROLASE"/>
    <property type="match status" value="1"/>
</dbReference>
<dbReference type="FunFam" id="3.90.70.10:FF:000092">
    <property type="entry name" value="Ubiquitin carboxyl-terminal hydrolase"/>
    <property type="match status" value="1"/>
</dbReference>
<keyword evidence="4" id="KW-0645">Protease</keyword>
<sequence>MTPYVPSVITNSIVCNESWQSSSMYNVPTNGHMPPAFIHGMAYPSSEYNVVPEVHHDVNYSKDNGRRNNRVKGSRKDNYNHTFNHTNEMQTRYMNDERFLQSVPLYLHVYPEHHTVPPQPPITGQIYYATPIYSQSVHPYTVHSTYSHNITHHPTHNATHHPAHQPDSTFVLQSHSVLPIQDPNPPTTKPLTTSTQQNTCPSAKPTSKQATGDDKKCAHSNTNNGNNKVQPVQKKTTHNIKSSINTNCKVEENSVITDVNIEVNVEVKQNGETENKDEDENVSTVTTTVTESNIKVDEIEMKVEENVTLTNDQTKNIIKRTNDSSVMLNVTSSASVLVDTTSSAKRSWASLFNNTEPKVSSASQITIYNAVPVQNGIIKATEKTTIVASPVATHQNASSNNSSEPKALQNGELEGFYDDPNLFRMGEFLLQYQMNMQTVSLVPRGLTNRNNYCYINSILQALMSCSLFYNLFKAMPHPKNCNKQNKHSTIPSINSLIRFIREFNPLPENARLPRKARANKRDDIIIENGVALEPSYMYTMLKYTSSAGVFPVEGRQEDAEEFLSCLLNAINDEMLDLMKLANNEHNDINNAEKNDGKEEEWRVIGPKNKGSITRSTELERTPLSDIFRGKSRSRVSRPGEQPSDNIQPFFTLQLDIEKADSVKEALDILVSKDRLEGMTCSKTKKQIEAWKQMTLEELPAVLILHLKWFVYKYNGCSKLIKSVEFPIDLKIDNKFLSASTAKKLSPKQKQYKLFAVTYHDGKEATKGHYVTDCFHVGYGTWVRYDDTSAKAISEGTVLKPVPPRVPYLLYYRRCDTIGNNNTHSK</sequence>
<dbReference type="CDD" id="cd02257">
    <property type="entry name" value="Peptidase_C19"/>
    <property type="match status" value="1"/>
</dbReference>
<proteinExistence type="inferred from homology"/>
<evidence type="ECO:0000256" key="8">
    <source>
        <dbReference type="SAM" id="MobiDB-lite"/>
    </source>
</evidence>
<dbReference type="GO" id="GO:0006508">
    <property type="term" value="P:proteolysis"/>
    <property type="evidence" value="ECO:0007669"/>
    <property type="project" value="UniProtKB-KW"/>
</dbReference>
<dbReference type="InterPro" id="IPR001394">
    <property type="entry name" value="Peptidase_C19_UCH"/>
</dbReference>
<keyword evidence="6 10" id="KW-0378">Hydrolase</keyword>
<name>E2BN00_HARSA</name>
<dbReference type="SUPFAM" id="SSF54001">
    <property type="entry name" value="Cysteine proteinases"/>
    <property type="match status" value="1"/>
</dbReference>
<dbReference type="GO" id="GO:0010506">
    <property type="term" value="P:regulation of autophagy"/>
    <property type="evidence" value="ECO:0007669"/>
    <property type="project" value="TreeGrafter"/>
</dbReference>
<keyword evidence="7" id="KW-0788">Thiol protease</keyword>
<reference evidence="10 11" key="1">
    <citation type="journal article" date="2010" name="Science">
        <title>Genomic comparison of the ants Camponotus floridanus and Harpegnathos saltator.</title>
        <authorList>
            <person name="Bonasio R."/>
            <person name="Zhang G."/>
            <person name="Ye C."/>
            <person name="Mutti N.S."/>
            <person name="Fang X."/>
            <person name="Qin N."/>
            <person name="Donahue G."/>
            <person name="Yang P."/>
            <person name="Li Q."/>
            <person name="Li C."/>
            <person name="Zhang P."/>
            <person name="Huang Z."/>
            <person name="Berger S.L."/>
            <person name="Reinberg D."/>
            <person name="Wang J."/>
            <person name="Liebig J."/>
        </authorList>
    </citation>
    <scope>NUCLEOTIDE SEQUENCE [LARGE SCALE GENOMIC DNA]</scope>
    <source>
        <strain evidence="10 11">R22 G/1</strain>
    </source>
</reference>
<evidence type="ECO:0000256" key="2">
    <source>
        <dbReference type="ARBA" id="ARBA00005427"/>
    </source>
</evidence>
<evidence type="ECO:0000256" key="3">
    <source>
        <dbReference type="ARBA" id="ARBA00012759"/>
    </source>
</evidence>
<evidence type="ECO:0000256" key="6">
    <source>
        <dbReference type="ARBA" id="ARBA00022801"/>
    </source>
</evidence>
<dbReference type="InParanoid" id="E2BN00"/>
<dbReference type="GO" id="GO:0030330">
    <property type="term" value="P:DNA damage response, signal transduction by p53 class mediator"/>
    <property type="evidence" value="ECO:0007669"/>
    <property type="project" value="TreeGrafter"/>
</dbReference>
<dbReference type="GO" id="GO:0005634">
    <property type="term" value="C:nucleus"/>
    <property type="evidence" value="ECO:0007669"/>
    <property type="project" value="TreeGrafter"/>
</dbReference>
<dbReference type="GO" id="GO:0016579">
    <property type="term" value="P:protein deubiquitination"/>
    <property type="evidence" value="ECO:0007669"/>
    <property type="project" value="InterPro"/>
</dbReference>
<dbReference type="InterPro" id="IPR018200">
    <property type="entry name" value="USP_CS"/>
</dbReference>
<dbReference type="InterPro" id="IPR028889">
    <property type="entry name" value="USP"/>
</dbReference>
<dbReference type="MEROPS" id="C19.A49"/>
<keyword evidence="5" id="KW-0833">Ubl conjugation pathway</keyword>
<gene>
    <name evidence="10" type="ORF">EAI_15859</name>
</gene>
<dbReference type="Proteomes" id="UP000008237">
    <property type="component" value="Unassembled WGS sequence"/>
</dbReference>
<dbReference type="AlphaFoldDB" id="E2BN00"/>
<dbReference type="OMA" id="HLKWFVY"/>
<dbReference type="InterPro" id="IPR050164">
    <property type="entry name" value="Peptidase_C19"/>
</dbReference>
<organism evidence="11">
    <name type="scientific">Harpegnathos saltator</name>
    <name type="common">Jerdon's jumping ant</name>
    <dbReference type="NCBI Taxonomy" id="610380"/>
    <lineage>
        <taxon>Eukaryota</taxon>
        <taxon>Metazoa</taxon>
        <taxon>Ecdysozoa</taxon>
        <taxon>Arthropoda</taxon>
        <taxon>Hexapoda</taxon>
        <taxon>Insecta</taxon>
        <taxon>Pterygota</taxon>
        <taxon>Neoptera</taxon>
        <taxon>Endopterygota</taxon>
        <taxon>Hymenoptera</taxon>
        <taxon>Apocrita</taxon>
        <taxon>Aculeata</taxon>
        <taxon>Formicoidea</taxon>
        <taxon>Formicidae</taxon>
        <taxon>Ponerinae</taxon>
        <taxon>Ponerini</taxon>
        <taxon>Harpegnathos</taxon>
    </lineage>
</organism>
<comment type="similarity">
    <text evidence="2">Belongs to the peptidase C19 family. USP10 subfamily.</text>
</comment>
<dbReference type="InterPro" id="IPR038765">
    <property type="entry name" value="Papain-like_cys_pep_sf"/>
</dbReference>
<dbReference type="PROSITE" id="PS50235">
    <property type="entry name" value="USP_3"/>
    <property type="match status" value="1"/>
</dbReference>
<feature type="domain" description="USP" evidence="9">
    <location>
        <begin position="444"/>
        <end position="814"/>
    </location>
</feature>
<feature type="region of interest" description="Disordered" evidence="8">
    <location>
        <begin position="180"/>
        <end position="234"/>
    </location>
</feature>
<dbReference type="EC" id="3.4.19.12" evidence="3"/>
<evidence type="ECO:0000313" key="11">
    <source>
        <dbReference type="Proteomes" id="UP000008237"/>
    </source>
</evidence>
<evidence type="ECO:0000256" key="4">
    <source>
        <dbReference type="ARBA" id="ARBA00022670"/>
    </source>
</evidence>
<dbReference type="PANTHER" id="PTHR24006:SF687">
    <property type="entry name" value="UBIQUITIN CARBOXYL-TERMINAL HYDROLASE 10"/>
    <property type="match status" value="1"/>
</dbReference>
<protein>
    <recommendedName>
        <fullName evidence="3">ubiquitinyl hydrolase 1</fullName>
        <ecNumber evidence="3">3.4.19.12</ecNumber>
    </recommendedName>
</protein>
<dbReference type="GO" id="GO:0005829">
    <property type="term" value="C:cytosol"/>
    <property type="evidence" value="ECO:0007669"/>
    <property type="project" value="TreeGrafter"/>
</dbReference>
<dbReference type="GO" id="GO:0004843">
    <property type="term" value="F:cysteine-type deubiquitinase activity"/>
    <property type="evidence" value="ECO:0007669"/>
    <property type="project" value="UniProtKB-EC"/>
</dbReference>
<evidence type="ECO:0000256" key="7">
    <source>
        <dbReference type="ARBA" id="ARBA00022807"/>
    </source>
</evidence>
<comment type="catalytic activity">
    <reaction evidence="1">
        <text>Thiol-dependent hydrolysis of ester, thioester, amide, peptide and isopeptide bonds formed by the C-terminal Gly of ubiquitin (a 76-residue protein attached to proteins as an intracellular targeting signal).</text>
        <dbReference type="EC" id="3.4.19.12"/>
    </reaction>
</comment>
<dbReference type="EMBL" id="GL449382">
    <property type="protein sequence ID" value="EFN82904.1"/>
    <property type="molecule type" value="Genomic_DNA"/>
</dbReference>
<evidence type="ECO:0000313" key="10">
    <source>
        <dbReference type="EMBL" id="EFN82904.1"/>
    </source>
</evidence>
<evidence type="ECO:0000256" key="1">
    <source>
        <dbReference type="ARBA" id="ARBA00000707"/>
    </source>
</evidence>
<feature type="compositionally biased region" description="Polar residues" evidence="8">
    <location>
        <begin position="189"/>
        <end position="210"/>
    </location>
</feature>
<dbReference type="STRING" id="610380.E2BN00"/>
<keyword evidence="11" id="KW-1185">Reference proteome</keyword>
<accession>E2BN00</accession>
<dbReference type="Gene3D" id="3.90.70.10">
    <property type="entry name" value="Cysteine proteinases"/>
    <property type="match status" value="1"/>
</dbReference>
<feature type="compositionally biased region" description="Polar residues" evidence="8">
    <location>
        <begin position="219"/>
        <end position="234"/>
    </location>
</feature>
<evidence type="ECO:0000259" key="9">
    <source>
        <dbReference type="PROSITE" id="PS50235"/>
    </source>
</evidence>
<dbReference type="Pfam" id="PF00443">
    <property type="entry name" value="UCH"/>
    <property type="match status" value="1"/>
</dbReference>
<dbReference type="OrthoDB" id="429671at2759"/>